<organism evidence="3 4">
    <name type="scientific">Symbiochloris irregularis</name>
    <dbReference type="NCBI Taxonomy" id="706552"/>
    <lineage>
        <taxon>Eukaryota</taxon>
        <taxon>Viridiplantae</taxon>
        <taxon>Chlorophyta</taxon>
        <taxon>core chlorophytes</taxon>
        <taxon>Trebouxiophyceae</taxon>
        <taxon>Trebouxiales</taxon>
        <taxon>Trebouxiaceae</taxon>
        <taxon>Symbiochloris</taxon>
    </lineage>
</organism>
<name>A0AAW1NY76_9CHLO</name>
<dbReference type="AlphaFoldDB" id="A0AAW1NY76"/>
<feature type="region of interest" description="Disordered" evidence="2">
    <location>
        <begin position="1"/>
        <end position="21"/>
    </location>
</feature>
<reference evidence="3 4" key="1">
    <citation type="journal article" date="2024" name="Nat. Commun.">
        <title>Phylogenomics reveals the evolutionary origins of lichenization in chlorophyte algae.</title>
        <authorList>
            <person name="Puginier C."/>
            <person name="Libourel C."/>
            <person name="Otte J."/>
            <person name="Skaloud P."/>
            <person name="Haon M."/>
            <person name="Grisel S."/>
            <person name="Petersen M."/>
            <person name="Berrin J.G."/>
            <person name="Delaux P.M."/>
            <person name="Dal Grande F."/>
            <person name="Keller J."/>
        </authorList>
    </citation>
    <scope>NUCLEOTIDE SEQUENCE [LARGE SCALE GENOMIC DNA]</scope>
    <source>
        <strain evidence="3 4">SAG 2036</strain>
    </source>
</reference>
<gene>
    <name evidence="3" type="ORF">WJX73_005111</name>
</gene>
<dbReference type="EMBL" id="JALJOQ010000112">
    <property type="protein sequence ID" value="KAK9796977.1"/>
    <property type="molecule type" value="Genomic_DNA"/>
</dbReference>
<feature type="compositionally biased region" description="Polar residues" evidence="2">
    <location>
        <begin position="102"/>
        <end position="111"/>
    </location>
</feature>
<feature type="compositionally biased region" description="Pro residues" evidence="2">
    <location>
        <begin position="484"/>
        <end position="493"/>
    </location>
</feature>
<feature type="compositionally biased region" description="Low complexity" evidence="2">
    <location>
        <begin position="494"/>
        <end position="503"/>
    </location>
</feature>
<feature type="compositionally biased region" description="Polar residues" evidence="2">
    <location>
        <begin position="591"/>
        <end position="607"/>
    </location>
</feature>
<feature type="region of interest" description="Disordered" evidence="2">
    <location>
        <begin position="400"/>
        <end position="664"/>
    </location>
</feature>
<keyword evidence="4" id="KW-1185">Reference proteome</keyword>
<feature type="region of interest" description="Disordered" evidence="2">
    <location>
        <begin position="298"/>
        <end position="318"/>
    </location>
</feature>
<feature type="compositionally biased region" description="Basic and acidic residues" evidence="2">
    <location>
        <begin position="536"/>
        <end position="556"/>
    </location>
</feature>
<evidence type="ECO:0000256" key="1">
    <source>
        <dbReference type="SAM" id="Coils"/>
    </source>
</evidence>
<feature type="compositionally biased region" description="Basic and acidic residues" evidence="2">
    <location>
        <begin position="507"/>
        <end position="517"/>
    </location>
</feature>
<feature type="region of interest" description="Disordered" evidence="2">
    <location>
        <begin position="93"/>
        <end position="115"/>
    </location>
</feature>
<feature type="compositionally biased region" description="Basic and acidic residues" evidence="2">
    <location>
        <begin position="430"/>
        <end position="446"/>
    </location>
</feature>
<comment type="caution">
    <text evidence="3">The sequence shown here is derived from an EMBL/GenBank/DDBJ whole genome shotgun (WGS) entry which is preliminary data.</text>
</comment>
<protein>
    <submittedName>
        <fullName evidence="3">Uncharacterized protein</fullName>
    </submittedName>
</protein>
<feature type="coiled-coil region" evidence="1">
    <location>
        <begin position="43"/>
        <end position="77"/>
    </location>
</feature>
<feature type="compositionally biased region" description="Polar residues" evidence="2">
    <location>
        <begin position="451"/>
        <end position="466"/>
    </location>
</feature>
<sequence length="664" mass="72110">MNFNLRPLDAANGRKHGRKERYAQTAEKLGLKGVYTPKRAPSQPELAKQIQELEEQVDQLKNTNRILEERVLHQDRQLLDWEQHEQRRAAWQREAQDHLSDTEAQLQASQHDCTELDTEHQSLKAAYVQLQEEHERAGEQVQESAETLASVRQDLEAAQARAERLTEELQAAQKRERAADANAHAAAADAAYHQKTCQSMREELNGLAAKHAGAIAQQRDESQAAVAAAAAEVQRLKKKLTEAKAVATEQHGLQAELASVQAEKGELAASLRAKEEQASAAQQEATQLQEDLAAQATKLRAEAAESAEQREGQAEEERTRLTALLDTAKHQVSALNTRLVEVQKAAGEESAHLQAQVTALQQSEAKLQDENVDLKANSKQSQDQLKNVQRKLSEMQLHITQLHSGSADARPKSADLEGDNESPKATLRSSESKSPEPSSSREDSETPPRSAQNAQQGSDPPGSSQPGLLARWFGRTPKKQEPSSPVPAGPEPSEPAQKPAQQPAKRKQPEAGAEEHSQSQPSSHDSQRPRAPKRSRLGDKDKAAVNHDLPEDRAQVDTEVGPAPPPESASRYQTASEQASQQAAKKPRGKQSASLRTGQTIVANAPSSKARRNDAELPGPSSPQELGGFTAPAEPSPPNKSAEDRDTASPSAQAETTKAVRGSG</sequence>
<proteinExistence type="predicted"/>
<feature type="compositionally biased region" description="Low complexity" evidence="2">
    <location>
        <begin position="573"/>
        <end position="584"/>
    </location>
</feature>
<evidence type="ECO:0000313" key="3">
    <source>
        <dbReference type="EMBL" id="KAK9796977.1"/>
    </source>
</evidence>
<accession>A0AAW1NY76</accession>
<feature type="compositionally biased region" description="Basic and acidic residues" evidence="2">
    <location>
        <begin position="299"/>
        <end position="318"/>
    </location>
</feature>
<dbReference type="Proteomes" id="UP001465755">
    <property type="component" value="Unassembled WGS sequence"/>
</dbReference>
<evidence type="ECO:0000256" key="2">
    <source>
        <dbReference type="SAM" id="MobiDB-lite"/>
    </source>
</evidence>
<evidence type="ECO:0000313" key="4">
    <source>
        <dbReference type="Proteomes" id="UP001465755"/>
    </source>
</evidence>
<keyword evidence="1" id="KW-0175">Coiled coil</keyword>